<evidence type="ECO:0000259" key="2">
    <source>
        <dbReference type="Pfam" id="PF07584"/>
    </source>
</evidence>
<keyword evidence="1" id="KW-0472">Membrane</keyword>
<dbReference type="Gene3D" id="3.40.50.410">
    <property type="entry name" value="von Willebrand factor, type A domain"/>
    <property type="match status" value="1"/>
</dbReference>
<evidence type="ECO:0000256" key="1">
    <source>
        <dbReference type="SAM" id="Phobius"/>
    </source>
</evidence>
<feature type="domain" description="Aerotolerance regulator N-terminal" evidence="2">
    <location>
        <begin position="1"/>
        <end position="76"/>
    </location>
</feature>
<evidence type="ECO:0000313" key="3">
    <source>
        <dbReference type="EMBL" id="GGZ48557.1"/>
    </source>
</evidence>
<dbReference type="RefSeq" id="WP_027884080.1">
    <property type="nucleotide sequence ID" value="NZ_BMWY01000002.1"/>
</dbReference>
<dbReference type="EMBL" id="BMWY01000002">
    <property type="protein sequence ID" value="GGZ48557.1"/>
    <property type="molecule type" value="Genomic_DNA"/>
</dbReference>
<comment type="caution">
    <text evidence="3">The sequence shown here is derived from an EMBL/GenBank/DDBJ whole genome shotgun (WGS) entry which is preliminary data.</text>
</comment>
<accession>A0ABQ3BMD6</accession>
<organism evidence="3 4">
    <name type="scientific">Mesonia mobilis</name>
    <dbReference type="NCBI Taxonomy" id="369791"/>
    <lineage>
        <taxon>Bacteria</taxon>
        <taxon>Pseudomonadati</taxon>
        <taxon>Bacteroidota</taxon>
        <taxon>Flavobacteriia</taxon>
        <taxon>Flavobacteriales</taxon>
        <taxon>Flavobacteriaceae</taxon>
        <taxon>Mesonia</taxon>
    </lineage>
</organism>
<evidence type="ECO:0000313" key="4">
    <source>
        <dbReference type="Proteomes" id="UP000615593"/>
    </source>
</evidence>
<feature type="transmembrane region" description="Helical" evidence="1">
    <location>
        <begin position="618"/>
        <end position="637"/>
    </location>
</feature>
<dbReference type="PANTHER" id="PTHR37464">
    <property type="entry name" value="BLL2463 PROTEIN"/>
    <property type="match status" value="1"/>
</dbReference>
<gene>
    <name evidence="3" type="ORF">GCM10008088_07240</name>
</gene>
<dbReference type="InterPro" id="IPR024163">
    <property type="entry name" value="Aerotolerance_reg_N"/>
</dbReference>
<feature type="transmembrane region" description="Helical" evidence="1">
    <location>
        <begin position="6"/>
        <end position="24"/>
    </location>
</feature>
<dbReference type="Proteomes" id="UP000615593">
    <property type="component" value="Unassembled WGS sequence"/>
</dbReference>
<keyword evidence="4" id="KW-1185">Reference proteome</keyword>
<dbReference type="GeneID" id="94368386"/>
<proteinExistence type="predicted"/>
<name>A0ABQ3BMD6_9FLAO</name>
<dbReference type="PANTHER" id="PTHR37464:SF1">
    <property type="entry name" value="BLL2463 PROTEIN"/>
    <property type="match status" value="1"/>
</dbReference>
<dbReference type="Pfam" id="PF07584">
    <property type="entry name" value="BatA"/>
    <property type="match status" value="1"/>
</dbReference>
<dbReference type="InterPro" id="IPR011933">
    <property type="entry name" value="Double_TM_dom"/>
</dbReference>
<reference evidence="4" key="1">
    <citation type="journal article" date="2019" name="Int. J. Syst. Evol. Microbiol.">
        <title>The Global Catalogue of Microorganisms (GCM) 10K type strain sequencing project: providing services to taxonomists for standard genome sequencing and annotation.</title>
        <authorList>
            <consortium name="The Broad Institute Genomics Platform"/>
            <consortium name="The Broad Institute Genome Sequencing Center for Infectious Disease"/>
            <person name="Wu L."/>
            <person name="Ma J."/>
        </authorList>
    </citation>
    <scope>NUCLEOTIDE SEQUENCE [LARGE SCALE GENOMIC DNA]</scope>
    <source>
        <strain evidence="4">KCTC 12708</strain>
    </source>
</reference>
<protein>
    <submittedName>
        <fullName evidence="3">Membrane protein</fullName>
    </submittedName>
</protein>
<dbReference type="NCBIfam" id="TIGR02226">
    <property type="entry name" value="two_anch"/>
    <property type="match status" value="1"/>
</dbReference>
<feature type="transmembrane region" description="Helical" evidence="1">
    <location>
        <begin position="56"/>
        <end position="78"/>
    </location>
</feature>
<sequence>MLFKHPQLLYALFLLIIPIIVHLFQLRRFKKEYFTNVKFLKKVQLETRKSSQVKKWLTLLARLLALACLILAFAQPYFPETSQTLQEKETVIYLDNSFSMQQKGAQGELLKKAVQDLLTEIPENYSFSLVTNDEVYKNTTKQELTEELQQINYSATSSNFKTNYLRAQNLFSEKADVLKKFVAISDFQQQNVEDLDFNAEIENTIIQLKPESNFNVSIDSVFVKEKTIENTELQVNLSAATTTEELFTVSLYNRENLMAKSSVSFAENKIAPTSFSVPTNENIEGVLQINDNSLQFDNRLYFSLQQNEKIKVAAISDADNAFLKRIYTKTEFELNLINSDQLNYNELSEQNLIILNELKTIPQGLSTILNEHIENGGMLAIIPSAEINQSSYQQLFSSLNLSSLQQKQDEELKITNINFSHPLYHNVFNKQIKNFDYPKVNSYYTTTNAGDQILNYNNGQAFLKKFGNSYVFSSAIDQENSNFKNSPLIVPTFYNIAKQSLQLPQLYYINQGTNTIEINVNLNEDEVVKVQDSSQSFIPLQQRFANKVRLTLQDEPKTAGNYDLVAQENNLKQVSFNYSRDESELIFTDFSDYKNITQQDSITNFFTQEINANQMNFLWKWFVIFALLFLVIEFLLLKFLK</sequence>
<dbReference type="InterPro" id="IPR036465">
    <property type="entry name" value="vWFA_dom_sf"/>
</dbReference>
<keyword evidence="1" id="KW-1133">Transmembrane helix</keyword>
<keyword evidence="1" id="KW-0812">Transmembrane</keyword>